<dbReference type="InterPro" id="IPR007621">
    <property type="entry name" value="TPM_dom"/>
</dbReference>
<dbReference type="RefSeq" id="WP_192154185.1">
    <property type="nucleotide sequence ID" value="NZ_JADIKK010000008.1"/>
</dbReference>
<dbReference type="Proteomes" id="UP001620339">
    <property type="component" value="Unassembled WGS sequence"/>
</dbReference>
<accession>A0ABW8J6L6</accession>
<evidence type="ECO:0000313" key="2">
    <source>
        <dbReference type="EMBL" id="MFK2877190.1"/>
    </source>
</evidence>
<sequence>MGRLQRLLMNLGEGWFQLHRRFPSSLLDEITAAVAQGERRHRGEVRLAVESRLSPLAVLAGLDAPTRAHQIFRQLQVWDTEHNNGVLVYVLLAEHRIEIVADRGIASRVSAGEWTTVCDHMREAYARNQWREGSLRGIEAVHALLELHFPADSKSRQDELPDRPVLL</sequence>
<keyword evidence="3" id="KW-1185">Reference proteome</keyword>
<dbReference type="PANTHER" id="PTHR30373:SF8">
    <property type="entry name" value="BLL7265 PROTEIN"/>
    <property type="match status" value="1"/>
</dbReference>
<feature type="domain" description="TPM" evidence="1">
    <location>
        <begin position="28"/>
        <end position="143"/>
    </location>
</feature>
<reference evidence="2 3" key="1">
    <citation type="submission" date="2020-10" db="EMBL/GenBank/DDBJ databases">
        <title>Phylogeny of dyella-like bacteria.</title>
        <authorList>
            <person name="Fu J."/>
        </authorList>
    </citation>
    <scope>NUCLEOTIDE SEQUENCE [LARGE SCALE GENOMIC DNA]</scope>
    <source>
        <strain evidence="2 3">KACC 19113</strain>
    </source>
</reference>
<evidence type="ECO:0000259" key="1">
    <source>
        <dbReference type="Pfam" id="PF04536"/>
    </source>
</evidence>
<gene>
    <name evidence="2" type="ORF">ISP25_08950</name>
</gene>
<name>A0ABW8J6L6_9GAMM</name>
<evidence type="ECO:0000313" key="3">
    <source>
        <dbReference type="Proteomes" id="UP001620339"/>
    </source>
</evidence>
<proteinExistence type="predicted"/>
<organism evidence="2 3">
    <name type="scientific">Rhodanobacter hydrolyticus</name>
    <dbReference type="NCBI Taxonomy" id="2250595"/>
    <lineage>
        <taxon>Bacteria</taxon>
        <taxon>Pseudomonadati</taxon>
        <taxon>Pseudomonadota</taxon>
        <taxon>Gammaproteobacteria</taxon>
        <taxon>Lysobacterales</taxon>
        <taxon>Rhodanobacteraceae</taxon>
        <taxon>Rhodanobacter</taxon>
    </lineage>
</organism>
<dbReference type="Gene3D" id="3.10.310.50">
    <property type="match status" value="1"/>
</dbReference>
<dbReference type="EMBL" id="JADIKK010000008">
    <property type="protein sequence ID" value="MFK2877190.1"/>
    <property type="molecule type" value="Genomic_DNA"/>
</dbReference>
<dbReference type="PANTHER" id="PTHR30373">
    <property type="entry name" value="UPF0603 PROTEIN YGCG"/>
    <property type="match status" value="1"/>
</dbReference>
<comment type="caution">
    <text evidence="2">The sequence shown here is derived from an EMBL/GenBank/DDBJ whole genome shotgun (WGS) entry which is preliminary data.</text>
</comment>
<protein>
    <submittedName>
        <fullName evidence="2">TPM domain-containing protein</fullName>
    </submittedName>
</protein>
<dbReference type="Pfam" id="PF04536">
    <property type="entry name" value="TPM_phosphatase"/>
    <property type="match status" value="1"/>
</dbReference>